<dbReference type="Gene3D" id="3.80.10.10">
    <property type="entry name" value="Ribonuclease Inhibitor"/>
    <property type="match status" value="6"/>
</dbReference>
<dbReference type="InterPro" id="IPR050905">
    <property type="entry name" value="Plant_NBS-LRR"/>
</dbReference>
<gene>
    <name evidence="9" type="ORF">V8G54_027149</name>
</gene>
<protein>
    <recommendedName>
        <fullName evidence="11">AAA+ ATPase domain-containing protein</fullName>
    </recommendedName>
</protein>
<dbReference type="InterPro" id="IPR057135">
    <property type="entry name" value="At4g27190-like_LRR"/>
</dbReference>
<dbReference type="InterPro" id="IPR042197">
    <property type="entry name" value="Apaf_helical"/>
</dbReference>
<dbReference type="SUPFAM" id="SSF52047">
    <property type="entry name" value="RNI-like"/>
    <property type="match status" value="1"/>
</dbReference>
<feature type="domain" description="Disease resistance R13L4/SHOC-2-like LRR" evidence="8">
    <location>
        <begin position="562"/>
        <end position="683"/>
    </location>
</feature>
<dbReference type="Proteomes" id="UP001374535">
    <property type="component" value="Chromosome 8"/>
</dbReference>
<feature type="domain" description="Disease resistance protein At4g27190-like leucine-rich repeats" evidence="7">
    <location>
        <begin position="950"/>
        <end position="996"/>
    </location>
</feature>
<reference evidence="9 10" key="1">
    <citation type="journal article" date="2023" name="Life. Sci Alliance">
        <title>Evolutionary insights into 3D genome organization and epigenetic landscape of Vigna mungo.</title>
        <authorList>
            <person name="Junaid A."/>
            <person name="Singh B."/>
            <person name="Bhatia S."/>
        </authorList>
    </citation>
    <scope>NUCLEOTIDE SEQUENCE [LARGE SCALE GENOMIC DNA]</scope>
    <source>
        <strain evidence="9">Urdbean</strain>
    </source>
</reference>
<evidence type="ECO:0000256" key="4">
    <source>
        <dbReference type="ARBA" id="ARBA00022821"/>
    </source>
</evidence>
<dbReference type="EMBL" id="CP144693">
    <property type="protein sequence ID" value="WVZ01080.1"/>
    <property type="molecule type" value="Genomic_DNA"/>
</dbReference>
<feature type="domain" description="Disease resistance protein At4g27190-like leucine-rich repeats" evidence="7">
    <location>
        <begin position="1569"/>
        <end position="1634"/>
    </location>
</feature>
<dbReference type="InterPro" id="IPR027417">
    <property type="entry name" value="P-loop_NTPase"/>
</dbReference>
<dbReference type="SUPFAM" id="SSF52540">
    <property type="entry name" value="P-loop containing nucleoside triphosphate hydrolases"/>
    <property type="match status" value="1"/>
</dbReference>
<dbReference type="GO" id="GO:0043531">
    <property type="term" value="F:ADP binding"/>
    <property type="evidence" value="ECO:0007669"/>
    <property type="project" value="InterPro"/>
</dbReference>
<feature type="domain" description="Disease resistance protein At4g27190-like leucine-rich repeats" evidence="7">
    <location>
        <begin position="1174"/>
        <end position="1238"/>
    </location>
</feature>
<organism evidence="9 10">
    <name type="scientific">Vigna mungo</name>
    <name type="common">Black gram</name>
    <name type="synonym">Phaseolus mungo</name>
    <dbReference type="NCBI Taxonomy" id="3915"/>
    <lineage>
        <taxon>Eukaryota</taxon>
        <taxon>Viridiplantae</taxon>
        <taxon>Streptophyta</taxon>
        <taxon>Embryophyta</taxon>
        <taxon>Tracheophyta</taxon>
        <taxon>Spermatophyta</taxon>
        <taxon>Magnoliopsida</taxon>
        <taxon>eudicotyledons</taxon>
        <taxon>Gunneridae</taxon>
        <taxon>Pentapetalae</taxon>
        <taxon>rosids</taxon>
        <taxon>fabids</taxon>
        <taxon>Fabales</taxon>
        <taxon>Fabaceae</taxon>
        <taxon>Papilionoideae</taxon>
        <taxon>50 kb inversion clade</taxon>
        <taxon>NPAAA clade</taxon>
        <taxon>indigoferoid/millettioid clade</taxon>
        <taxon>Phaseoleae</taxon>
        <taxon>Vigna</taxon>
    </lineage>
</organism>
<keyword evidence="3" id="KW-0547">Nucleotide-binding</keyword>
<keyword evidence="4" id="KW-0611">Plant defense</keyword>
<evidence type="ECO:0000259" key="7">
    <source>
        <dbReference type="Pfam" id="PF23247"/>
    </source>
</evidence>
<feature type="domain" description="Disease resistance protein At4g27190-like leucine-rich repeats" evidence="7">
    <location>
        <begin position="1015"/>
        <end position="1061"/>
    </location>
</feature>
<dbReference type="PANTHER" id="PTHR33463:SF203">
    <property type="entry name" value="AAA+ ATPASE DOMAIN-CONTAINING PROTEIN"/>
    <property type="match status" value="1"/>
</dbReference>
<dbReference type="Gene3D" id="3.40.50.300">
    <property type="entry name" value="P-loop containing nucleotide triphosphate hydrolases"/>
    <property type="match status" value="1"/>
</dbReference>
<evidence type="ECO:0008006" key="11">
    <source>
        <dbReference type="Google" id="ProtNLM"/>
    </source>
</evidence>
<evidence type="ECO:0000256" key="5">
    <source>
        <dbReference type="ARBA" id="ARBA00022840"/>
    </source>
</evidence>
<feature type="domain" description="Disease resistance protein At4g27190-like leucine-rich repeats" evidence="7">
    <location>
        <begin position="883"/>
        <end position="931"/>
    </location>
</feature>
<dbReference type="GO" id="GO:0006952">
    <property type="term" value="P:defense response"/>
    <property type="evidence" value="ECO:0007669"/>
    <property type="project" value="UniProtKB-KW"/>
</dbReference>
<evidence type="ECO:0000259" key="6">
    <source>
        <dbReference type="Pfam" id="PF00931"/>
    </source>
</evidence>
<evidence type="ECO:0000313" key="10">
    <source>
        <dbReference type="Proteomes" id="UP001374535"/>
    </source>
</evidence>
<feature type="domain" description="NB-ARC" evidence="6">
    <location>
        <begin position="149"/>
        <end position="311"/>
    </location>
</feature>
<dbReference type="InterPro" id="IPR032675">
    <property type="entry name" value="LRR_dom_sf"/>
</dbReference>
<proteinExistence type="inferred from homology"/>
<evidence type="ECO:0000256" key="2">
    <source>
        <dbReference type="ARBA" id="ARBA00022737"/>
    </source>
</evidence>
<evidence type="ECO:0000256" key="1">
    <source>
        <dbReference type="ARBA" id="ARBA00008894"/>
    </source>
</evidence>
<comment type="similarity">
    <text evidence="1">Belongs to the disease resistance NB-LRR family.</text>
</comment>
<dbReference type="SUPFAM" id="SSF52058">
    <property type="entry name" value="L domain-like"/>
    <property type="match status" value="2"/>
</dbReference>
<dbReference type="Pfam" id="PF23598">
    <property type="entry name" value="LRR_14"/>
    <property type="match status" value="1"/>
</dbReference>
<dbReference type="Gene3D" id="1.10.8.430">
    <property type="entry name" value="Helical domain of apoptotic protease-activating factors"/>
    <property type="match status" value="1"/>
</dbReference>
<keyword evidence="5" id="KW-0067">ATP-binding</keyword>
<evidence type="ECO:0000313" key="9">
    <source>
        <dbReference type="EMBL" id="WVZ01080.1"/>
    </source>
</evidence>
<dbReference type="InterPro" id="IPR002182">
    <property type="entry name" value="NB-ARC"/>
</dbReference>
<feature type="domain" description="Disease resistance protein At4g27190-like leucine-rich repeats" evidence="7">
    <location>
        <begin position="743"/>
        <end position="866"/>
    </location>
</feature>
<sequence length="1916" mass="219647">MSSWVAVSGYQKVKKKAVAMDSKIGGSITKYVRSQLGCITSYKSNLGKLKIEVETLKAGKSRVQETVDKAKGNGEKILNNVQIWLKKVDATIAEANNLIFNDVQENHPIHIPNIQFRLQHSKKLQKMTREIYGVLSEGNFDTISKPPTIKEIQQVLKDPNIYKIGLYGIDGMGKTTLVKELAREVENEGSFDVVAMAEVTDSPDVENIQGQIANALALKFDEETKEERVEKLNRRISKEKSILVILDDIRGKVDLAELGIPFGDDHKGCKLLLTSEHLNVLRRQMGTQKNFRVEVLSDEDSWKLFQKIAGQAIKLISTNKSPYELVEINSMVEDVPKYCNGFPLFVVVVAKALRTKNLSTWKDALKQLRGLSEKGKFEEVVCPLELGYRYLESDELKTLFLFIVSLGPGRIHTGELFSCYWGLHGDSHELTEARNKYYQFIDDLRASSLLLEVEIEYVRMHDSVRDTAKAISSRTHLTYEVQKFTQKEQWDIDQLKKCHYINLPSYNLDELPEKLDCPELKLMSLKSNLGHLEIPDNFFAGMGEVKVLNLHRMSFAPSPPPSFRLLTNLRSLNLYECELDDITMVAELTSLEILSLERSKIQELPKEIGQLTQLRMLNLTNCYQLKTIPRYLIYSLMCLEELYMGNCNIQWEAEGGKSQTNNASLGELRNLNRLTTLDLSIHDASVLPADMDVFKQLRRYNIYIGNMWKWSSFWSGDAREISRTLKLVDSVNTEIFLNKGIQMLFTTVEDLSLAKINFADDVSYKLDREAFQHLRHLYVQNSDAFCNLETLILCDLRNMYGPFAKQTLVLWNLHNMEDISYAPLATQCFENLQVFKVQDCRKLKKLLSYSVAKNLAQLQQMEIFDCTAMEEIVCEEKLEDENLHNIKDNAIHCFEKLRVIKVHGCHKLKKLLSYSLAKNLFQLQEMEIFNCTIMDEIIFDEIFEDESLHNVKDTGTVFFEKLQVIKVHGCHKLKILLPYSLAKNLSQLQEIEIFDCTNMKEIISEKKIEDENLHNIKDFGTHFLEKLQVLKVQGCYNLKILLPYSLAKNLSQLREIEIFDCTNMVEIISEEKFEDENLNHMEDIGTHFFEKLQVINVKSCYKLKKLLPYALAKNLSQLQEMKLEDGKEFPKIVLPKLHSLTLDTLPNLCSFSLPLEIDKDDGSIPLPLFNQKVTCPNLDMLVIINMNRLNSIWYNQQAPNSVRNLKTIKITRCHALHHVFPTAVAKELLQLQVLEISTSMIEMIVEDNYIQGPPDNITFTKLEQLKLEYLPRLTKFCQESYNFKFPSLQTVDVIGCPNLKSSGHLNFTTIAQLEWRGKNGKKDDELNNLFNEKVAMPNLENLRLSNIGSYGKIWGEKWRVPFFSENLKYLIEDEYHNHTESLFSSSTARELTKLKLLDIQSCPALVQIFVQQEKVTFPNLETLLINDMSGLRSIWNNLQGPSSFHKLNKIQIIGCHALHHVFPVVVAKELQQLQELEISRSINIENIVVKSHRSGAFGKHKNKSHPFFKKIEENTDDDEVFMKFKENKGDDANEIVFMKLKELYLENLPKLRSFCKKSDNFKVPAFEKVTFPNLEKLIISGMSGLQSLWNKLQGPNSFHNLNKIQVTGCRALVHVFPVVVAKELQQLQVLEISRSINIENIVVKSQSGGALGKHQNESHPFFKKFEQNTDDDAVFMKVKENKGADAIDIVFIKLKELYLENLPKLTSFCKESDNFNFPALEKVHVIGCPKMKTFCPGILITPSLSNVRIGRRKEDLRWHDDLNTTLKIFHMELESNTEERRKSSDSEEKPANLATSREELKTVRWLLLRKELKHRKSEKGEHSGFSQISIGPIVELRMSWLGLLSFGCLGRAALFELRMSWSDCIAGLPSLGCLGRAALLALAVPPPCHRYAITALSAVHSARKEMEKDISLCETL</sequence>
<feature type="domain" description="Disease resistance protein At4g27190-like leucine-rich repeats" evidence="7">
    <location>
        <begin position="1339"/>
        <end position="1480"/>
    </location>
</feature>
<keyword evidence="10" id="KW-1185">Reference proteome</keyword>
<dbReference type="PRINTS" id="PR00364">
    <property type="entry name" value="DISEASERSIST"/>
</dbReference>
<keyword evidence="2" id="KW-0677">Repeat</keyword>
<evidence type="ECO:0000259" key="8">
    <source>
        <dbReference type="Pfam" id="PF23598"/>
    </source>
</evidence>
<dbReference type="InterPro" id="IPR055414">
    <property type="entry name" value="LRR_R13L4/SHOC2-like"/>
</dbReference>
<name>A0AAQ3N022_VIGMU</name>
<dbReference type="Pfam" id="PF23247">
    <property type="entry name" value="LRR_RPS2"/>
    <property type="match status" value="7"/>
</dbReference>
<dbReference type="PANTHER" id="PTHR33463">
    <property type="entry name" value="NB-ARC DOMAIN-CONTAINING PROTEIN-RELATED"/>
    <property type="match status" value="1"/>
</dbReference>
<accession>A0AAQ3N022</accession>
<dbReference type="Pfam" id="PF00931">
    <property type="entry name" value="NB-ARC"/>
    <property type="match status" value="1"/>
</dbReference>
<evidence type="ECO:0000256" key="3">
    <source>
        <dbReference type="ARBA" id="ARBA00022741"/>
    </source>
</evidence>
<dbReference type="GO" id="GO:0005524">
    <property type="term" value="F:ATP binding"/>
    <property type="evidence" value="ECO:0007669"/>
    <property type="project" value="UniProtKB-KW"/>
</dbReference>